<protein>
    <submittedName>
        <fullName evidence="10">ArnT family glycosyltransferase</fullName>
        <ecNumber evidence="10">2.4.-.-</ecNumber>
    </submittedName>
</protein>
<reference evidence="10 11" key="1">
    <citation type="submission" date="2024-09" db="EMBL/GenBank/DDBJ databases">
        <title>Taxonomic and Genotyping Characterization of Leptospira Strains isolated from Multiple Sources in Colombia highlights the importance of intermediate species.</title>
        <authorList>
            <person name="Torres Higuera L."/>
            <person name="Rojas Tapias D."/>
            <person name="Jimenez Velasquez S."/>
            <person name="Renjifo Ibanez C."/>
        </authorList>
    </citation>
    <scope>NUCLEOTIDE SEQUENCE [LARGE SCALE GENOMIC DNA]</scope>
    <source>
        <strain evidence="10 11">Lep080</strain>
    </source>
</reference>
<comment type="caution">
    <text evidence="10">The sequence shown here is derived from an EMBL/GenBank/DDBJ whole genome shotgun (WGS) entry which is preliminary data.</text>
</comment>
<keyword evidence="7 8" id="KW-0472">Membrane</keyword>
<comment type="subcellular location">
    <subcellularLocation>
        <location evidence="1">Cell membrane</location>
        <topology evidence="1">Multi-pass membrane protein</topology>
    </subcellularLocation>
</comment>
<keyword evidence="11" id="KW-1185">Reference proteome</keyword>
<feature type="transmembrane region" description="Helical" evidence="8">
    <location>
        <begin position="186"/>
        <end position="205"/>
    </location>
</feature>
<feature type="transmembrane region" description="Helical" evidence="8">
    <location>
        <begin position="52"/>
        <end position="70"/>
    </location>
</feature>
<evidence type="ECO:0000256" key="2">
    <source>
        <dbReference type="ARBA" id="ARBA00022475"/>
    </source>
</evidence>
<feature type="domain" description="Glycosyltransferase RgtA/B/C/D-like" evidence="9">
    <location>
        <begin position="119"/>
        <end position="270"/>
    </location>
</feature>
<evidence type="ECO:0000256" key="1">
    <source>
        <dbReference type="ARBA" id="ARBA00004651"/>
    </source>
</evidence>
<evidence type="ECO:0000256" key="6">
    <source>
        <dbReference type="ARBA" id="ARBA00022989"/>
    </source>
</evidence>
<feature type="transmembrane region" description="Helical" evidence="8">
    <location>
        <begin position="302"/>
        <end position="330"/>
    </location>
</feature>
<evidence type="ECO:0000256" key="8">
    <source>
        <dbReference type="SAM" id="Phobius"/>
    </source>
</evidence>
<feature type="transmembrane region" description="Helical" evidence="8">
    <location>
        <begin position="255"/>
        <end position="275"/>
    </location>
</feature>
<evidence type="ECO:0000256" key="3">
    <source>
        <dbReference type="ARBA" id="ARBA00022676"/>
    </source>
</evidence>
<dbReference type="Pfam" id="PF13231">
    <property type="entry name" value="PMT_2"/>
    <property type="match status" value="1"/>
</dbReference>
<proteinExistence type="predicted"/>
<accession>A0ABV5BKR7</accession>
<dbReference type="GO" id="GO:0016757">
    <property type="term" value="F:glycosyltransferase activity"/>
    <property type="evidence" value="ECO:0007669"/>
    <property type="project" value="UniProtKB-KW"/>
</dbReference>
<dbReference type="EC" id="2.4.-.-" evidence="10"/>
<feature type="transmembrane region" description="Helical" evidence="8">
    <location>
        <begin position="368"/>
        <end position="388"/>
    </location>
</feature>
<name>A0ABV5BKR7_9LEPT</name>
<dbReference type="PANTHER" id="PTHR33908:SF11">
    <property type="entry name" value="MEMBRANE PROTEIN"/>
    <property type="match status" value="1"/>
</dbReference>
<sequence length="535" mass="62689">MDRIILRINNLKKTVKKSFFGKKLTGVKYSIYKKLNKTPALETYSKNIWLKLITYTTRIATLFFVLLRFYNVSLDFPYYITITGAPLTDEGWYFSGVINKLTWGQWYLPGDFNPIVSLPLNNFIAYPILNLFDHPLIPLRVFTCILAIITLLFVRKLARRFLSQITVDLFLLFLSIDFLFFSYSRIALLEVWVLSLCAISSYFVLNPDKKRQSLQLFIGSFALLVALILKPQSFPLTIALLYALLKNPERKTRKLTSVIIVLTPILVYISTFQILKIQFPEDHFLFYSINLKERLITDFWRILINIPFLLINTHFSITPFILPGIIGLLLGTILPLGKKQRFLSRFFLLWFSAQFSLYCLFNYQPERYLLFLILPIYVGLSITIVTLLKLKGKLKIPGIAFAILMIIFQFKTSTSKIQKYFKTAEPSYVHFMQSVETILKNRHKDIKDARVIGAFAHTVSLYAKFRAINTDLTTIPIDRKIKQYQPQYLICFENEKWDFDKFTNRYRLKLLLTEPVMKNYYRSLPLSLYELDPTE</sequence>
<dbReference type="InterPro" id="IPR038731">
    <property type="entry name" value="RgtA/B/C-like"/>
</dbReference>
<keyword evidence="2" id="KW-1003">Cell membrane</keyword>
<evidence type="ECO:0000259" key="9">
    <source>
        <dbReference type="Pfam" id="PF13231"/>
    </source>
</evidence>
<feature type="transmembrane region" description="Helical" evidence="8">
    <location>
        <begin position="217"/>
        <end position="243"/>
    </location>
</feature>
<keyword evidence="5 8" id="KW-0812">Transmembrane</keyword>
<dbReference type="EMBL" id="JBHILJ010000001">
    <property type="protein sequence ID" value="MFB5735760.1"/>
    <property type="molecule type" value="Genomic_DNA"/>
</dbReference>
<keyword evidence="6 8" id="KW-1133">Transmembrane helix</keyword>
<evidence type="ECO:0000313" key="10">
    <source>
        <dbReference type="EMBL" id="MFB5735760.1"/>
    </source>
</evidence>
<dbReference type="RefSeq" id="WP_375516669.1">
    <property type="nucleotide sequence ID" value="NZ_JBHILI010000001.1"/>
</dbReference>
<keyword evidence="3 10" id="KW-0328">Glycosyltransferase</keyword>
<feature type="transmembrane region" description="Helical" evidence="8">
    <location>
        <begin position="342"/>
        <end position="361"/>
    </location>
</feature>
<evidence type="ECO:0000256" key="5">
    <source>
        <dbReference type="ARBA" id="ARBA00022692"/>
    </source>
</evidence>
<keyword evidence="4 10" id="KW-0808">Transferase</keyword>
<organism evidence="10 11">
    <name type="scientific">Leptospira wolffii</name>
    <dbReference type="NCBI Taxonomy" id="409998"/>
    <lineage>
        <taxon>Bacteria</taxon>
        <taxon>Pseudomonadati</taxon>
        <taxon>Spirochaetota</taxon>
        <taxon>Spirochaetia</taxon>
        <taxon>Leptospirales</taxon>
        <taxon>Leptospiraceae</taxon>
        <taxon>Leptospira</taxon>
    </lineage>
</organism>
<feature type="transmembrane region" description="Helical" evidence="8">
    <location>
        <begin position="136"/>
        <end position="154"/>
    </location>
</feature>
<dbReference type="PANTHER" id="PTHR33908">
    <property type="entry name" value="MANNOSYLTRANSFERASE YKCB-RELATED"/>
    <property type="match status" value="1"/>
</dbReference>
<dbReference type="Proteomes" id="UP001580391">
    <property type="component" value="Unassembled WGS sequence"/>
</dbReference>
<dbReference type="InterPro" id="IPR050297">
    <property type="entry name" value="LipidA_mod_glycosyltrf_83"/>
</dbReference>
<evidence type="ECO:0000256" key="7">
    <source>
        <dbReference type="ARBA" id="ARBA00023136"/>
    </source>
</evidence>
<evidence type="ECO:0000256" key="4">
    <source>
        <dbReference type="ARBA" id="ARBA00022679"/>
    </source>
</evidence>
<gene>
    <name evidence="10" type="ORF">ACE5IX_04535</name>
</gene>
<evidence type="ECO:0000313" key="11">
    <source>
        <dbReference type="Proteomes" id="UP001580391"/>
    </source>
</evidence>